<keyword evidence="2" id="KW-0969">Cilium</keyword>
<keyword evidence="2" id="KW-0282">Flagellum</keyword>
<protein>
    <submittedName>
        <fullName evidence="2">Flagellar basal-body rod modification protein FlgD</fullName>
    </submittedName>
</protein>
<proteinExistence type="predicted"/>
<sequence>MDIPSQMTIGSLENVVPGEETKQNSDLDMEQFLYIISNAMSMPSLDGSSGSGGGETDYIGQMVQFGMLDSMQELTETMQTTMLMTQQQQALGMVGKQVSLKTEEDQLVNGVVEKVRFDSGYATIQVDGKSYSLNNIVEVGETSD</sequence>
<organism evidence="2 3">
    <name type="scientific">Marinilactibacillus piezotolerans</name>
    <dbReference type="NCBI Taxonomy" id="258723"/>
    <lineage>
        <taxon>Bacteria</taxon>
        <taxon>Bacillati</taxon>
        <taxon>Bacillota</taxon>
        <taxon>Bacilli</taxon>
        <taxon>Lactobacillales</taxon>
        <taxon>Carnobacteriaceae</taxon>
        <taxon>Marinilactibacillus</taxon>
    </lineage>
</organism>
<evidence type="ECO:0000313" key="3">
    <source>
        <dbReference type="Proteomes" id="UP000199589"/>
    </source>
</evidence>
<name>A0A1I3V7T0_9LACT</name>
<dbReference type="RefSeq" id="WP_091895434.1">
    <property type="nucleotide sequence ID" value="NZ_FOSJ01000002.1"/>
</dbReference>
<keyword evidence="2" id="KW-0966">Cell projection</keyword>
<keyword evidence="3" id="KW-1185">Reference proteome</keyword>
<dbReference type="Proteomes" id="UP000199589">
    <property type="component" value="Unassembled WGS sequence"/>
</dbReference>
<reference evidence="3" key="1">
    <citation type="submission" date="2016-10" db="EMBL/GenBank/DDBJ databases">
        <authorList>
            <person name="Varghese N."/>
            <person name="Submissions S."/>
        </authorList>
    </citation>
    <scope>NUCLEOTIDE SEQUENCE [LARGE SCALE GENOMIC DNA]</scope>
    <source>
        <strain evidence="3">DSM 16108</strain>
    </source>
</reference>
<dbReference type="EMBL" id="FOSJ01000002">
    <property type="protein sequence ID" value="SFJ91003.1"/>
    <property type="molecule type" value="Genomic_DNA"/>
</dbReference>
<evidence type="ECO:0000256" key="1">
    <source>
        <dbReference type="SAM" id="MobiDB-lite"/>
    </source>
</evidence>
<gene>
    <name evidence="2" type="ORF">SAMN04488569_100263</name>
</gene>
<feature type="region of interest" description="Disordered" evidence="1">
    <location>
        <begin position="1"/>
        <end position="23"/>
    </location>
</feature>
<feature type="compositionally biased region" description="Polar residues" evidence="1">
    <location>
        <begin position="1"/>
        <end position="11"/>
    </location>
</feature>
<dbReference type="STRING" id="258723.GCA_900169305_00567"/>
<evidence type="ECO:0000313" key="2">
    <source>
        <dbReference type="EMBL" id="SFJ91003.1"/>
    </source>
</evidence>
<accession>A0A1I3V7T0</accession>
<dbReference type="OrthoDB" id="280334at2"/>
<dbReference type="AlphaFoldDB" id="A0A1I3V7T0"/>